<proteinExistence type="predicted"/>
<organism evidence="2">
    <name type="scientific">Auxenochlorella protothecoides</name>
    <name type="common">Green microalga</name>
    <name type="synonym">Chlorella protothecoides</name>
    <dbReference type="NCBI Taxonomy" id="3075"/>
    <lineage>
        <taxon>Eukaryota</taxon>
        <taxon>Viridiplantae</taxon>
        <taxon>Chlorophyta</taxon>
        <taxon>core chlorophytes</taxon>
        <taxon>Trebouxiophyceae</taxon>
        <taxon>Chlorellales</taxon>
        <taxon>Chlorellaceae</taxon>
        <taxon>Auxenochlorella</taxon>
    </lineage>
</organism>
<feature type="region of interest" description="Disordered" evidence="1">
    <location>
        <begin position="229"/>
        <end position="249"/>
    </location>
</feature>
<reference evidence="2" key="1">
    <citation type="submission" date="2015-08" db="EMBL/GenBank/DDBJ databases">
        <authorList>
            <person name="Babu N.S."/>
            <person name="Beckwith C.J."/>
            <person name="Beseler K.G."/>
            <person name="Brison A."/>
            <person name="Carone J.V."/>
            <person name="Caskin T.P."/>
            <person name="Diamond M."/>
            <person name="Durham M.E."/>
            <person name="Foxe J.M."/>
            <person name="Go M."/>
            <person name="Henderson B.A."/>
            <person name="Jones I.B."/>
            <person name="McGettigan J.A."/>
            <person name="Micheletti S.J."/>
            <person name="Nasrallah M.E."/>
            <person name="Ortiz D."/>
            <person name="Piller C.R."/>
            <person name="Privatt S.R."/>
            <person name="Schneider S.L."/>
            <person name="Sharp S."/>
            <person name="Smith T.C."/>
            <person name="Stanton J.D."/>
            <person name="Ullery H.E."/>
            <person name="Wilson R.J."/>
            <person name="Serrano M.G."/>
            <person name="Buck G."/>
            <person name="Lee V."/>
            <person name="Wang Y."/>
            <person name="Carvalho R."/>
            <person name="Voegtly L."/>
            <person name="Shi R."/>
            <person name="Duckworth R."/>
            <person name="Johnson A."/>
            <person name="Loviza R."/>
            <person name="Walstead R."/>
            <person name="Shah Z."/>
            <person name="Kiflezghi M."/>
            <person name="Wade K."/>
            <person name="Ball S.L."/>
            <person name="Bradley K.W."/>
            <person name="Asai D.J."/>
            <person name="Bowman C.A."/>
            <person name="Russell D.A."/>
            <person name="Pope W.H."/>
            <person name="Jacobs-Sera D."/>
            <person name="Hendrix R.W."/>
            <person name="Hatfull G.F."/>
        </authorList>
    </citation>
    <scope>NUCLEOTIDE SEQUENCE</scope>
</reference>
<feature type="non-terminal residue" evidence="2">
    <location>
        <position position="1"/>
    </location>
</feature>
<protein>
    <submittedName>
        <fullName evidence="2">Uncharacterized protein</fullName>
    </submittedName>
</protein>
<accession>A0A1D1ZYC1</accession>
<sequence length="342" mass="36595">VVALQDPHLESMSGTCDPILCTPFRQNRVIPAPCERTRRTVERKFLCSCRAISKAWRRSGCPPQPTWSSVPCANLPPGPTPTSSIPLRTTSTRATCRPELAPAPERHGCGCRGGTLAHLPGAVRRLSHDCYWPVLYASPRSADPSLPRRDPDAERPISRCTPKPEASAPPAHKARVRRLRYRPPPSAHSRPPPDGLRAARCPAAPGFPGRSDGHGRVRAAQAPAGLTGALWRRRPGTGPPRPRAPAQPHRCRRAARQLPLHPQRCGGRGGRPLGGAPGAAVLRAAVPRVRHRRPVPPPRVQAGLEVAHAARGGGGQGPVLLRSRGVRGAAWPGLVRGALCVL</sequence>
<feature type="compositionally biased region" description="Pro residues" evidence="1">
    <location>
        <begin position="182"/>
        <end position="194"/>
    </location>
</feature>
<feature type="compositionally biased region" description="Basic residues" evidence="1">
    <location>
        <begin position="172"/>
        <end position="181"/>
    </location>
</feature>
<feature type="region of interest" description="Disordered" evidence="1">
    <location>
        <begin position="141"/>
        <end position="216"/>
    </location>
</feature>
<evidence type="ECO:0000313" key="2">
    <source>
        <dbReference type="EMBL" id="JAT71934.1"/>
    </source>
</evidence>
<gene>
    <name evidence="2" type="ORF">g.6642</name>
</gene>
<dbReference type="AlphaFoldDB" id="A0A1D1ZYC1"/>
<feature type="compositionally biased region" description="Basic and acidic residues" evidence="1">
    <location>
        <begin position="146"/>
        <end position="157"/>
    </location>
</feature>
<name>A0A1D1ZYC1_AUXPR</name>
<evidence type="ECO:0000256" key="1">
    <source>
        <dbReference type="SAM" id="MobiDB-lite"/>
    </source>
</evidence>
<dbReference type="EMBL" id="GDKF01006688">
    <property type="protein sequence ID" value="JAT71934.1"/>
    <property type="molecule type" value="Transcribed_RNA"/>
</dbReference>